<organism evidence="2 3">
    <name type="scientific">Nicotiana attenuata</name>
    <name type="common">Coyote tobacco</name>
    <dbReference type="NCBI Taxonomy" id="49451"/>
    <lineage>
        <taxon>Eukaryota</taxon>
        <taxon>Viridiplantae</taxon>
        <taxon>Streptophyta</taxon>
        <taxon>Embryophyta</taxon>
        <taxon>Tracheophyta</taxon>
        <taxon>Spermatophyta</taxon>
        <taxon>Magnoliopsida</taxon>
        <taxon>eudicotyledons</taxon>
        <taxon>Gunneridae</taxon>
        <taxon>Pentapetalae</taxon>
        <taxon>asterids</taxon>
        <taxon>lamiids</taxon>
        <taxon>Solanales</taxon>
        <taxon>Solanaceae</taxon>
        <taxon>Nicotianoideae</taxon>
        <taxon>Nicotianeae</taxon>
        <taxon>Nicotiana</taxon>
    </lineage>
</organism>
<gene>
    <name evidence="2" type="ORF">A4A49_24447</name>
</gene>
<dbReference type="EMBL" id="MJEQ01001308">
    <property type="protein sequence ID" value="OIT31292.1"/>
    <property type="molecule type" value="Genomic_DNA"/>
</dbReference>
<proteinExistence type="predicted"/>
<dbReference type="Gramene" id="OIT31292">
    <property type="protein sequence ID" value="OIT31292"/>
    <property type="gene ID" value="A4A49_24447"/>
</dbReference>
<evidence type="ECO:0000313" key="2">
    <source>
        <dbReference type="EMBL" id="OIT31292.1"/>
    </source>
</evidence>
<name>A0A314KPV0_NICAT</name>
<keyword evidence="3" id="KW-1185">Reference proteome</keyword>
<evidence type="ECO:0000256" key="1">
    <source>
        <dbReference type="SAM" id="MobiDB-lite"/>
    </source>
</evidence>
<sequence>MDLHGTKSRIIDLRQLLLEKRWRMTTDATGSDFETEHTGILEATAVGDDLTDASGQLEVGKKIEGVGLEKKKQAGDNKKLKDINETIVFAGDKLVDEILVDHQLLQIEAGKQSVNFKNGKLLNRAAYGTPVGETSMMDKQQGMSIGDTAVPVNSNGTVHAAGNTAANVTENSKGTVPRKDNTAALNLNREGILNKANAAGVKDLVEKPAGATAVHDEGQGTDVSGANAVHVRTALEKAEQANKFAAGIEQATSAALTSTGTMTTKVDLDTPKAGLSLAKGAGQARKSATNTSNYATKSKDWTVMNRTPTKIKSPGLHNQILSSTTIGVSNSIDALVNEHEQDTKEAGNTTQQIGDEARPITGKTNSSGNGVQQQTSNERAARVHVLTEIVSVDNLNIQMTGEEEKLTGTRELTWKNRRGLGRRLTQQCLGLFYGRSSTELLDLGKSVFLNLF</sequence>
<accession>A0A314KPV0</accession>
<feature type="region of interest" description="Disordered" evidence="1">
    <location>
        <begin position="340"/>
        <end position="379"/>
    </location>
</feature>
<feature type="compositionally biased region" description="Polar residues" evidence="1">
    <location>
        <begin position="362"/>
        <end position="378"/>
    </location>
</feature>
<reference evidence="2" key="1">
    <citation type="submission" date="2016-11" db="EMBL/GenBank/DDBJ databases">
        <title>The genome of Nicotiana attenuata.</title>
        <authorList>
            <person name="Xu S."/>
            <person name="Brockmoeller T."/>
            <person name="Gaquerel E."/>
            <person name="Navarro A."/>
            <person name="Kuhl H."/>
            <person name="Gase K."/>
            <person name="Ling Z."/>
            <person name="Zhou W."/>
            <person name="Kreitzer C."/>
            <person name="Stanke M."/>
            <person name="Tang H."/>
            <person name="Lyons E."/>
            <person name="Pandey P."/>
            <person name="Pandey S.P."/>
            <person name="Timmermann B."/>
            <person name="Baldwin I.T."/>
        </authorList>
    </citation>
    <scope>NUCLEOTIDE SEQUENCE [LARGE SCALE GENOMIC DNA]</scope>
    <source>
        <strain evidence="2">UT</strain>
    </source>
</reference>
<evidence type="ECO:0000313" key="3">
    <source>
        <dbReference type="Proteomes" id="UP000187609"/>
    </source>
</evidence>
<comment type="caution">
    <text evidence="2">The sequence shown here is derived from an EMBL/GenBank/DDBJ whole genome shotgun (WGS) entry which is preliminary data.</text>
</comment>
<dbReference type="AlphaFoldDB" id="A0A314KPV0"/>
<protein>
    <submittedName>
        <fullName evidence="2">Uncharacterized protein</fullName>
    </submittedName>
</protein>
<dbReference type="Proteomes" id="UP000187609">
    <property type="component" value="Unassembled WGS sequence"/>
</dbReference>